<dbReference type="InterPro" id="IPR051226">
    <property type="entry name" value="PP1_Regulatory_Subunit"/>
</dbReference>
<keyword evidence="6" id="KW-1185">Reference proteome</keyword>
<feature type="compositionally biased region" description="Polar residues" evidence="3">
    <location>
        <begin position="1"/>
        <end position="13"/>
    </location>
</feature>
<dbReference type="PANTHER" id="PTHR24179:SF21">
    <property type="entry name" value="MYOSIN BINDING SUBUNIT, ISOFORM O"/>
    <property type="match status" value="1"/>
</dbReference>
<keyword evidence="1" id="KW-0217">Developmental protein</keyword>
<dbReference type="GO" id="GO:0004857">
    <property type="term" value="F:enzyme inhibitor activity"/>
    <property type="evidence" value="ECO:0007669"/>
    <property type="project" value="TreeGrafter"/>
</dbReference>
<feature type="domain" description="cGMP-dependent protein kinase interacting" evidence="4">
    <location>
        <begin position="69"/>
        <end position="164"/>
    </location>
</feature>
<dbReference type="GO" id="GO:0005737">
    <property type="term" value="C:cytoplasm"/>
    <property type="evidence" value="ECO:0007669"/>
    <property type="project" value="TreeGrafter"/>
</dbReference>
<keyword evidence="2" id="KW-0677">Repeat</keyword>
<name>A0AAQ4D1K6_AMBAM</name>
<dbReference type="Gene3D" id="6.10.250.1820">
    <property type="match status" value="1"/>
</dbReference>
<evidence type="ECO:0000256" key="1">
    <source>
        <dbReference type="ARBA" id="ARBA00022473"/>
    </source>
</evidence>
<organism evidence="5 6">
    <name type="scientific">Amblyomma americanum</name>
    <name type="common">Lone star tick</name>
    <dbReference type="NCBI Taxonomy" id="6943"/>
    <lineage>
        <taxon>Eukaryota</taxon>
        <taxon>Metazoa</taxon>
        <taxon>Ecdysozoa</taxon>
        <taxon>Arthropoda</taxon>
        <taxon>Chelicerata</taxon>
        <taxon>Arachnida</taxon>
        <taxon>Acari</taxon>
        <taxon>Parasitiformes</taxon>
        <taxon>Ixodida</taxon>
        <taxon>Ixodoidea</taxon>
        <taxon>Ixodidae</taxon>
        <taxon>Amblyomminae</taxon>
        <taxon>Amblyomma</taxon>
    </lineage>
</organism>
<protein>
    <recommendedName>
        <fullName evidence="4">cGMP-dependent protein kinase interacting domain-containing protein</fullName>
    </recommendedName>
</protein>
<feature type="compositionally biased region" description="Polar residues" evidence="3">
    <location>
        <begin position="35"/>
        <end position="46"/>
    </location>
</feature>
<dbReference type="EMBL" id="JARKHS020036305">
    <property type="protein sequence ID" value="KAK8756346.1"/>
    <property type="molecule type" value="Genomic_DNA"/>
</dbReference>
<dbReference type="Pfam" id="PF15898">
    <property type="entry name" value="PRKG1_interact"/>
    <property type="match status" value="1"/>
</dbReference>
<proteinExistence type="predicted"/>
<sequence>MSPSRSPTLSRSYVGSARTAGGLASLYSAPDTVRSRSGSTGSLADSTKSETESRLSSSAASLQGDDELDYKKLYTELKEDHDKLKSKLSRTEDELETTRRQLEKAQLNNRNSLSDAEKRERRALERKISEMEEELKQSEQLRAENARLREENGALIRVISKLSK</sequence>
<feature type="region of interest" description="Disordered" evidence="3">
    <location>
        <begin position="1"/>
        <end position="68"/>
    </location>
</feature>
<feature type="region of interest" description="Disordered" evidence="3">
    <location>
        <begin position="81"/>
        <end position="122"/>
    </location>
</feature>
<evidence type="ECO:0000259" key="4">
    <source>
        <dbReference type="Pfam" id="PF15898"/>
    </source>
</evidence>
<dbReference type="AlphaFoldDB" id="A0AAQ4D1K6"/>
<dbReference type="GO" id="GO:0019208">
    <property type="term" value="F:phosphatase regulator activity"/>
    <property type="evidence" value="ECO:0007669"/>
    <property type="project" value="TreeGrafter"/>
</dbReference>
<dbReference type="PANTHER" id="PTHR24179">
    <property type="entry name" value="PROTEIN PHOSPHATASE 1 REGULATORY SUBUNIT 12"/>
    <property type="match status" value="1"/>
</dbReference>
<evidence type="ECO:0000256" key="3">
    <source>
        <dbReference type="SAM" id="MobiDB-lite"/>
    </source>
</evidence>
<dbReference type="Proteomes" id="UP001321473">
    <property type="component" value="Unassembled WGS sequence"/>
</dbReference>
<evidence type="ECO:0000313" key="6">
    <source>
        <dbReference type="Proteomes" id="UP001321473"/>
    </source>
</evidence>
<comment type="caution">
    <text evidence="5">The sequence shown here is derived from an EMBL/GenBank/DDBJ whole genome shotgun (WGS) entry which is preliminary data.</text>
</comment>
<evidence type="ECO:0000313" key="5">
    <source>
        <dbReference type="EMBL" id="KAK8756346.1"/>
    </source>
</evidence>
<feature type="compositionally biased region" description="Basic and acidic residues" evidence="3">
    <location>
        <begin position="81"/>
        <end position="103"/>
    </location>
</feature>
<reference evidence="5 6" key="1">
    <citation type="journal article" date="2023" name="Arcadia Sci">
        <title>De novo assembly of a long-read Amblyomma americanum tick genome.</title>
        <authorList>
            <person name="Chou S."/>
            <person name="Poskanzer K.E."/>
            <person name="Rollins M."/>
            <person name="Thuy-Boun P.S."/>
        </authorList>
    </citation>
    <scope>NUCLEOTIDE SEQUENCE [LARGE SCALE GENOMIC DNA]</scope>
    <source>
        <strain evidence="5">F_SG_1</strain>
        <tissue evidence="5">Salivary glands</tissue>
    </source>
</reference>
<evidence type="ECO:0000256" key="2">
    <source>
        <dbReference type="ARBA" id="ARBA00022737"/>
    </source>
</evidence>
<accession>A0AAQ4D1K6</accession>
<gene>
    <name evidence="5" type="ORF">V5799_000949</name>
</gene>
<dbReference type="InterPro" id="IPR031775">
    <property type="entry name" value="PRKG1_interact"/>
</dbReference>
<dbReference type="GO" id="GO:0019901">
    <property type="term" value="F:protein kinase binding"/>
    <property type="evidence" value="ECO:0007669"/>
    <property type="project" value="InterPro"/>
</dbReference>